<reference evidence="1 2" key="1">
    <citation type="submission" date="2017-06" db="EMBL/GenBank/DDBJ databases">
        <title>Complete genome sequence of Paenibacillus donghaensis KCTC 13049T isolated from East Sea sediment, South Korea.</title>
        <authorList>
            <person name="Jung B.K."/>
            <person name="Hong S.-J."/>
            <person name="Shin J.-H."/>
        </authorList>
    </citation>
    <scope>NUCLEOTIDE SEQUENCE [LARGE SCALE GENOMIC DNA]</scope>
    <source>
        <strain evidence="1 2">KCTC 13049</strain>
    </source>
</reference>
<sequence>MKKITSVEFGLENCEVLIIEGKHIGNFQVRDLKNHITKHYQSITHMTTCDLFSIAISKHANKDYFAFDIEEYKHNAFERLSNGDICSVNLIYDDETKDEFYVDWVGDSEYVNEAQDSYLSKLGDLYIVVSKDQTVKSQFEHWGINEEKGFSHMMFE</sequence>
<dbReference type="OrthoDB" id="2678351at2"/>
<evidence type="ECO:0000313" key="1">
    <source>
        <dbReference type="EMBL" id="ASA22672.1"/>
    </source>
</evidence>
<proteinExistence type="predicted"/>
<dbReference type="RefSeq" id="WP_087916670.1">
    <property type="nucleotide sequence ID" value="NZ_CP021780.1"/>
</dbReference>
<dbReference type="EMBL" id="CP021780">
    <property type="protein sequence ID" value="ASA22672.1"/>
    <property type="molecule type" value="Genomic_DNA"/>
</dbReference>
<keyword evidence="2" id="KW-1185">Reference proteome</keyword>
<evidence type="ECO:0000313" key="2">
    <source>
        <dbReference type="Proteomes" id="UP000249890"/>
    </source>
</evidence>
<name>A0A2Z2KNB3_9BACL</name>
<gene>
    <name evidence="1" type="ORF">B9T62_18875</name>
</gene>
<organism evidence="1 2">
    <name type="scientific">Paenibacillus donghaensis</name>
    <dbReference type="NCBI Taxonomy" id="414771"/>
    <lineage>
        <taxon>Bacteria</taxon>
        <taxon>Bacillati</taxon>
        <taxon>Bacillota</taxon>
        <taxon>Bacilli</taxon>
        <taxon>Bacillales</taxon>
        <taxon>Paenibacillaceae</taxon>
        <taxon>Paenibacillus</taxon>
    </lineage>
</organism>
<protein>
    <submittedName>
        <fullName evidence="1">Uncharacterized protein</fullName>
    </submittedName>
</protein>
<accession>A0A2Z2KNB3</accession>
<dbReference type="Proteomes" id="UP000249890">
    <property type="component" value="Chromosome"/>
</dbReference>
<dbReference type="KEGG" id="pdh:B9T62_18875"/>
<dbReference type="AlphaFoldDB" id="A0A2Z2KNB3"/>